<gene>
    <name evidence="1" type="ORF">IAA55_09095</name>
</gene>
<organism evidence="1 2">
    <name type="scientific">Candidatus Pullilachnospira gallistercoris</name>
    <dbReference type="NCBI Taxonomy" id="2840911"/>
    <lineage>
        <taxon>Bacteria</taxon>
        <taxon>Bacillati</taxon>
        <taxon>Bacillota</taxon>
        <taxon>Clostridia</taxon>
        <taxon>Lachnospirales</taxon>
        <taxon>Lachnospiraceae</taxon>
        <taxon>Lachnospiraceae incertae sedis</taxon>
        <taxon>Candidatus Pullilachnospira</taxon>
    </lineage>
</organism>
<dbReference type="InterPro" id="IPR012674">
    <property type="entry name" value="Calycin"/>
</dbReference>
<reference evidence="1" key="2">
    <citation type="journal article" date="2021" name="PeerJ">
        <title>Extensive microbial diversity within the chicken gut microbiome revealed by metagenomics and culture.</title>
        <authorList>
            <person name="Gilroy R."/>
            <person name="Ravi A."/>
            <person name="Getino M."/>
            <person name="Pursley I."/>
            <person name="Horton D.L."/>
            <person name="Alikhan N.F."/>
            <person name="Baker D."/>
            <person name="Gharbi K."/>
            <person name="Hall N."/>
            <person name="Watson M."/>
            <person name="Adriaenssens E.M."/>
            <person name="Foster-Nyarko E."/>
            <person name="Jarju S."/>
            <person name="Secka A."/>
            <person name="Antonio M."/>
            <person name="Oren A."/>
            <person name="Chaudhuri R.R."/>
            <person name="La Ragione R."/>
            <person name="Hildebrand F."/>
            <person name="Pallen M.J."/>
        </authorList>
    </citation>
    <scope>NUCLEOTIDE SEQUENCE</scope>
    <source>
        <strain evidence="1">ChiSjej5B23-6657</strain>
    </source>
</reference>
<dbReference type="SUPFAM" id="SSF50814">
    <property type="entry name" value="Lipocalins"/>
    <property type="match status" value="1"/>
</dbReference>
<dbReference type="AlphaFoldDB" id="A0A9D1EAK9"/>
<proteinExistence type="predicted"/>
<sequence>MEEKFQRVEIEMTAEQQADGRREVSRYHYTGTLLVRDETVYISYEEEMEGDRYRTLLTCGDGRFTMSRKGSGRQRMEFVPGERRPAVYETPAGTLPLEVLTEECVLERDKKGMDIAVDYELFSGGTPMARHRLVMEIRYT</sequence>
<name>A0A9D1EAK9_9FIRM</name>
<comment type="caution">
    <text evidence="1">The sequence shown here is derived from an EMBL/GenBank/DDBJ whole genome shotgun (WGS) entry which is preliminary data.</text>
</comment>
<dbReference type="Gene3D" id="2.40.128.20">
    <property type="match status" value="1"/>
</dbReference>
<dbReference type="Pfam" id="PF09148">
    <property type="entry name" value="DUF1934"/>
    <property type="match status" value="1"/>
</dbReference>
<dbReference type="EMBL" id="DVHM01000150">
    <property type="protein sequence ID" value="HIR71424.1"/>
    <property type="molecule type" value="Genomic_DNA"/>
</dbReference>
<reference evidence="1" key="1">
    <citation type="submission" date="2020-10" db="EMBL/GenBank/DDBJ databases">
        <authorList>
            <person name="Gilroy R."/>
        </authorList>
    </citation>
    <scope>NUCLEOTIDE SEQUENCE</scope>
    <source>
        <strain evidence="1">ChiSjej5B23-6657</strain>
    </source>
</reference>
<dbReference type="Proteomes" id="UP000823912">
    <property type="component" value="Unassembled WGS sequence"/>
</dbReference>
<protein>
    <submittedName>
        <fullName evidence="1">DUF1934 domain-containing protein</fullName>
    </submittedName>
</protein>
<evidence type="ECO:0000313" key="1">
    <source>
        <dbReference type="EMBL" id="HIR71424.1"/>
    </source>
</evidence>
<accession>A0A9D1EAK9</accession>
<evidence type="ECO:0000313" key="2">
    <source>
        <dbReference type="Proteomes" id="UP000823912"/>
    </source>
</evidence>
<dbReference type="InterPro" id="IPR015231">
    <property type="entry name" value="DUF1934"/>
</dbReference>